<feature type="transmembrane region" description="Helical" evidence="1">
    <location>
        <begin position="12"/>
        <end position="31"/>
    </location>
</feature>
<dbReference type="EMBL" id="CP118848">
    <property type="protein sequence ID" value="WHI60215.1"/>
    <property type="molecule type" value="Genomic_DNA"/>
</dbReference>
<keyword evidence="1" id="KW-1133">Transmembrane helix</keyword>
<proteinExistence type="predicted"/>
<sequence length="371" mass="41488">MKQQFKTSLKKPFNIAILAFIVLLIGALIFTKYNAQFYKTPIGHITNITDQKSKNTVDQNKNKDIVHTENIKLKIVNGKYKGKTLTVPHKYTDSLTDSEKYRKGDEVLISYTGEESSAIIKGLKRDTSVVFMTGLFLFTLLMVGRKSGLYSIISLFINVSVILIMINFFMKNDNQHFFILMAITVIFSTIISLLLVSGFSKKTFVAILSTLLGTFISIGISQLIMTLTNSNGIKYETMSFLTIQPTQIFLASILIGSLGAVMDVAITLTSSLYEIKAQHPTISMKRLKQSGINIGKDIMGTMTNILFFAYLSGSIPMVILYFKNNNTVTYTLSMNWSLEISRALMGGIGIVITIPITIFIVMLFMQREEAK</sequence>
<feature type="transmembrane region" description="Helical" evidence="1">
    <location>
        <begin position="342"/>
        <end position="365"/>
    </location>
</feature>
<organism evidence="2 3">
    <name type="scientific">Mammaliicoccus lentus</name>
    <name type="common">Staphylococcus lentus</name>
    <dbReference type="NCBI Taxonomy" id="42858"/>
    <lineage>
        <taxon>Bacteria</taxon>
        <taxon>Bacillati</taxon>
        <taxon>Bacillota</taxon>
        <taxon>Bacilli</taxon>
        <taxon>Bacillales</taxon>
        <taxon>Staphylococcaceae</taxon>
        <taxon>Mammaliicoccus</taxon>
    </lineage>
</organism>
<feature type="transmembrane region" description="Helical" evidence="1">
    <location>
        <begin position="127"/>
        <end position="143"/>
    </location>
</feature>
<dbReference type="PANTHER" id="PTHR41771">
    <property type="entry name" value="MEMBRANE PROTEIN-RELATED"/>
    <property type="match status" value="1"/>
</dbReference>
<evidence type="ECO:0000256" key="1">
    <source>
        <dbReference type="SAM" id="Phobius"/>
    </source>
</evidence>
<dbReference type="RefSeq" id="WP_282862431.1">
    <property type="nucleotide sequence ID" value="NZ_CP118848.1"/>
</dbReference>
<dbReference type="Pfam" id="PF07907">
    <property type="entry name" value="YibE_F"/>
    <property type="match status" value="1"/>
</dbReference>
<keyword evidence="1" id="KW-0472">Membrane</keyword>
<name>A0AAX3W485_MAMLE</name>
<evidence type="ECO:0000313" key="2">
    <source>
        <dbReference type="EMBL" id="WHI60215.1"/>
    </source>
</evidence>
<dbReference type="AlphaFoldDB" id="A0AAX3W485"/>
<accession>A0AAX3W485</accession>
<feature type="transmembrane region" description="Helical" evidence="1">
    <location>
        <begin position="176"/>
        <end position="196"/>
    </location>
</feature>
<protein>
    <submittedName>
        <fullName evidence="2">YibE/F family protein</fullName>
    </submittedName>
</protein>
<dbReference type="Proteomes" id="UP001223261">
    <property type="component" value="Chromosome"/>
</dbReference>
<feature type="transmembrane region" description="Helical" evidence="1">
    <location>
        <begin position="294"/>
        <end position="322"/>
    </location>
</feature>
<evidence type="ECO:0000313" key="3">
    <source>
        <dbReference type="Proteomes" id="UP001223261"/>
    </source>
</evidence>
<dbReference type="PANTHER" id="PTHR41771:SF1">
    <property type="entry name" value="MEMBRANE PROTEIN"/>
    <property type="match status" value="1"/>
</dbReference>
<feature type="transmembrane region" description="Helical" evidence="1">
    <location>
        <begin position="248"/>
        <end position="273"/>
    </location>
</feature>
<reference evidence="2" key="1">
    <citation type="journal article" date="2023" name="Antibiotics">
        <title>Prevalence and Molecular Characterization of Methicillin-Resistant Staphylococci (MRS) and Mammaliicocci (MRM) in Dromedary Camels from Algeria: First Detection of SCCmec-mecC Hybrid in Methicillin-Resistant Mammaliicoccus lentus.</title>
        <authorList>
            <person name="Belhout C."/>
            <person name="Boyen F."/>
            <person name="Vereecke N."/>
            <person name="Theuns S."/>
            <person name="Taibi N."/>
            <person name="Stegger M."/>
            <person name="de la Fe-Rodriguez P.Y."/>
            <person name="Bouayad L."/>
            <person name="Elgroud R."/>
            <person name="Butaye P."/>
        </authorList>
    </citation>
    <scope>NUCLEOTIDE SEQUENCE</scope>
    <source>
        <strain evidence="2">7048</strain>
    </source>
</reference>
<gene>
    <name evidence="2" type="ORF">PYH69_00790</name>
</gene>
<dbReference type="InterPro" id="IPR012507">
    <property type="entry name" value="YibE_F"/>
</dbReference>
<feature type="transmembrane region" description="Helical" evidence="1">
    <location>
        <begin position="203"/>
        <end position="228"/>
    </location>
</feature>
<feature type="transmembrane region" description="Helical" evidence="1">
    <location>
        <begin position="150"/>
        <end position="170"/>
    </location>
</feature>
<keyword evidence="1" id="KW-0812">Transmembrane</keyword>